<reference evidence="1" key="1">
    <citation type="journal article" date="2021" name="bioRxiv">
        <title>Whole Genome Assembly and Annotation of Northern Wild Rice, Zizania palustris L., Supports a Whole Genome Duplication in the Zizania Genus.</title>
        <authorList>
            <person name="Haas M."/>
            <person name="Kono T."/>
            <person name="Macchietto M."/>
            <person name="Millas R."/>
            <person name="McGilp L."/>
            <person name="Shao M."/>
            <person name="Duquette J."/>
            <person name="Hirsch C.N."/>
            <person name="Kimball J."/>
        </authorList>
    </citation>
    <scope>NUCLEOTIDE SEQUENCE</scope>
    <source>
        <tissue evidence="1">Fresh leaf tissue</tissue>
    </source>
</reference>
<protein>
    <submittedName>
        <fullName evidence="1">Uncharacterized protein</fullName>
    </submittedName>
</protein>
<evidence type="ECO:0000313" key="1">
    <source>
        <dbReference type="EMBL" id="KAG8062713.1"/>
    </source>
</evidence>
<gene>
    <name evidence="1" type="ORF">GUJ93_ZPchr0003g17708</name>
</gene>
<sequence>MGNGVKQMTREAVVGLKAIHTWLCGPTLLASLDELREGVVDGDDATEEVDVVHVVHGGSDVLALKEGDKVKGAMFLCVLVERCLDILDLVKRQKCRVQDLLVHLLR</sequence>
<organism evidence="1 2">
    <name type="scientific">Zizania palustris</name>
    <name type="common">Northern wild rice</name>
    <dbReference type="NCBI Taxonomy" id="103762"/>
    <lineage>
        <taxon>Eukaryota</taxon>
        <taxon>Viridiplantae</taxon>
        <taxon>Streptophyta</taxon>
        <taxon>Embryophyta</taxon>
        <taxon>Tracheophyta</taxon>
        <taxon>Spermatophyta</taxon>
        <taxon>Magnoliopsida</taxon>
        <taxon>Liliopsida</taxon>
        <taxon>Poales</taxon>
        <taxon>Poaceae</taxon>
        <taxon>BOP clade</taxon>
        <taxon>Oryzoideae</taxon>
        <taxon>Oryzeae</taxon>
        <taxon>Zizaniinae</taxon>
        <taxon>Zizania</taxon>
    </lineage>
</organism>
<dbReference type="AlphaFoldDB" id="A0A8J5S2J5"/>
<keyword evidence="2" id="KW-1185">Reference proteome</keyword>
<accession>A0A8J5S2J5</accession>
<proteinExistence type="predicted"/>
<comment type="caution">
    <text evidence="1">The sequence shown here is derived from an EMBL/GenBank/DDBJ whole genome shotgun (WGS) entry which is preliminary data.</text>
</comment>
<evidence type="ECO:0000313" key="2">
    <source>
        <dbReference type="Proteomes" id="UP000729402"/>
    </source>
</evidence>
<name>A0A8J5S2J5_ZIZPA</name>
<dbReference type="Proteomes" id="UP000729402">
    <property type="component" value="Unassembled WGS sequence"/>
</dbReference>
<dbReference type="EMBL" id="JAAALK010000286">
    <property type="protein sequence ID" value="KAG8062713.1"/>
    <property type="molecule type" value="Genomic_DNA"/>
</dbReference>
<reference evidence="1" key="2">
    <citation type="submission" date="2021-02" db="EMBL/GenBank/DDBJ databases">
        <authorList>
            <person name="Kimball J.A."/>
            <person name="Haas M.W."/>
            <person name="Macchietto M."/>
            <person name="Kono T."/>
            <person name="Duquette J."/>
            <person name="Shao M."/>
        </authorList>
    </citation>
    <scope>NUCLEOTIDE SEQUENCE</scope>
    <source>
        <tissue evidence="1">Fresh leaf tissue</tissue>
    </source>
</reference>